<dbReference type="InterPro" id="IPR011701">
    <property type="entry name" value="MFS"/>
</dbReference>
<evidence type="ECO:0000256" key="6">
    <source>
        <dbReference type="SAM" id="MobiDB-lite"/>
    </source>
</evidence>
<dbReference type="Gene3D" id="1.20.1250.20">
    <property type="entry name" value="MFS general substrate transporter like domains"/>
    <property type="match status" value="2"/>
</dbReference>
<dbReference type="SUPFAM" id="SSF103473">
    <property type="entry name" value="MFS general substrate transporter"/>
    <property type="match status" value="1"/>
</dbReference>
<dbReference type="AlphaFoldDB" id="A0A1V0A072"/>
<dbReference type="Proteomes" id="UP000190797">
    <property type="component" value="Chromosome"/>
</dbReference>
<dbReference type="GO" id="GO:0005886">
    <property type="term" value="C:plasma membrane"/>
    <property type="evidence" value="ECO:0007669"/>
    <property type="project" value="UniProtKB-SubCell"/>
</dbReference>
<accession>A0A1V0A072</accession>
<evidence type="ECO:0000313" key="10">
    <source>
        <dbReference type="Proteomes" id="UP000190797"/>
    </source>
</evidence>
<dbReference type="GO" id="GO:0022857">
    <property type="term" value="F:transmembrane transporter activity"/>
    <property type="evidence" value="ECO:0007669"/>
    <property type="project" value="InterPro"/>
</dbReference>
<evidence type="ECO:0000259" key="8">
    <source>
        <dbReference type="PROSITE" id="PS50850"/>
    </source>
</evidence>
<feature type="transmembrane region" description="Helical" evidence="7">
    <location>
        <begin position="64"/>
        <end position="81"/>
    </location>
</feature>
<feature type="transmembrane region" description="Helical" evidence="7">
    <location>
        <begin position="357"/>
        <end position="380"/>
    </location>
</feature>
<proteinExistence type="predicted"/>
<feature type="transmembrane region" description="Helical" evidence="7">
    <location>
        <begin position="87"/>
        <end position="104"/>
    </location>
</feature>
<feature type="region of interest" description="Disordered" evidence="6">
    <location>
        <begin position="397"/>
        <end position="429"/>
    </location>
</feature>
<evidence type="ECO:0000256" key="2">
    <source>
        <dbReference type="ARBA" id="ARBA00022475"/>
    </source>
</evidence>
<dbReference type="PROSITE" id="PS50850">
    <property type="entry name" value="MFS"/>
    <property type="match status" value="1"/>
</dbReference>
<feature type="transmembrane region" description="Helical" evidence="7">
    <location>
        <begin position="241"/>
        <end position="264"/>
    </location>
</feature>
<sequence>MLFLTRSLAVTGDSVRALALAVSVFAITGSPLWSAVAYSITFVPQMLGSSLLGTLADRLRPRPLLTTLFAIDASVGLVIGLGRPPVAVSLILVAMVALVTPLYQGASSRLVAEVLAGDDYVKGRALWCSAPLAAQLVGNALAGFSVAAFGAETTIVLSAAFHLSSVLMIRIGLPDLPAAPAPAGAPPSGRRLSTFADSWRQNFQLLGTSSVLTLLLAKWIPPGLVTGAEALIVPYTAENGHPASVAGVLLACLAVGMMVSNLAFGKVTDVTLRDRLTLWLPLVAGLPLVALLFDLPVAVIGAFLVLSGIGLAYDLGLELRFVDSVPEDKRGLAFGLRSTGLMTVQGIGPAVSGAVALAVPVATVIALSGGVAAVLGVVLVGRALAVPLKQVAGAPCSCSGTGNARPATRVRTETDDPSLVRTPRPTETR</sequence>
<dbReference type="KEGG" id="noa:BKM31_20915"/>
<dbReference type="Pfam" id="PF07690">
    <property type="entry name" value="MFS_1"/>
    <property type="match status" value="1"/>
</dbReference>
<dbReference type="EMBL" id="CP017717">
    <property type="protein sequence ID" value="AQZ63593.1"/>
    <property type="molecule type" value="Genomic_DNA"/>
</dbReference>
<name>A0A1V0A072_9ACTN</name>
<organism evidence="9 10">
    <name type="scientific">[Actinomadura] parvosata subsp. kistnae</name>
    <dbReference type="NCBI Taxonomy" id="1909395"/>
    <lineage>
        <taxon>Bacteria</taxon>
        <taxon>Bacillati</taxon>
        <taxon>Actinomycetota</taxon>
        <taxon>Actinomycetes</taxon>
        <taxon>Streptosporangiales</taxon>
        <taxon>Streptosporangiaceae</taxon>
        <taxon>Nonomuraea</taxon>
    </lineage>
</organism>
<comment type="subcellular location">
    <subcellularLocation>
        <location evidence="1">Cell membrane</location>
        <topology evidence="1">Multi-pass membrane protein</topology>
    </subcellularLocation>
</comment>
<reference evidence="10" key="1">
    <citation type="journal article" date="2017" name="Med. Chem. Commun.">
        <title>Nonomuraea sp. ATCC 55076 harbours the largest actinomycete chromosome to date and the kistamicin biosynthetic gene cluster.</title>
        <authorList>
            <person name="Nazari B."/>
            <person name="Forneris C.C."/>
            <person name="Gibson M.I."/>
            <person name="Moon K."/>
            <person name="Schramma K.R."/>
            <person name="Seyedsayamdost M.R."/>
        </authorList>
    </citation>
    <scope>NUCLEOTIDE SEQUENCE [LARGE SCALE GENOMIC DNA]</scope>
    <source>
        <strain evidence="10">ATCC 55076</strain>
    </source>
</reference>
<keyword evidence="3 7" id="KW-0812">Transmembrane</keyword>
<dbReference type="InterPro" id="IPR036259">
    <property type="entry name" value="MFS_trans_sf"/>
</dbReference>
<dbReference type="PANTHER" id="PTHR23513">
    <property type="entry name" value="INTEGRAL MEMBRANE EFFLUX PROTEIN-RELATED"/>
    <property type="match status" value="1"/>
</dbReference>
<dbReference type="STRING" id="1909395.BKM31_20915"/>
<evidence type="ECO:0000256" key="3">
    <source>
        <dbReference type="ARBA" id="ARBA00022692"/>
    </source>
</evidence>
<evidence type="ECO:0000256" key="1">
    <source>
        <dbReference type="ARBA" id="ARBA00004651"/>
    </source>
</evidence>
<protein>
    <recommendedName>
        <fullName evidence="8">Major facilitator superfamily (MFS) profile domain-containing protein</fullName>
    </recommendedName>
</protein>
<feature type="domain" description="Major facilitator superfamily (MFS) profile" evidence="8">
    <location>
        <begin position="211"/>
        <end position="429"/>
    </location>
</feature>
<keyword evidence="2" id="KW-1003">Cell membrane</keyword>
<evidence type="ECO:0000256" key="4">
    <source>
        <dbReference type="ARBA" id="ARBA00022989"/>
    </source>
</evidence>
<keyword evidence="4 7" id="KW-1133">Transmembrane helix</keyword>
<feature type="transmembrane region" description="Helical" evidence="7">
    <location>
        <begin position="276"/>
        <end position="293"/>
    </location>
</feature>
<dbReference type="PANTHER" id="PTHR23513:SF11">
    <property type="entry name" value="STAPHYLOFERRIN A TRANSPORTER"/>
    <property type="match status" value="1"/>
</dbReference>
<dbReference type="InterPro" id="IPR020846">
    <property type="entry name" value="MFS_dom"/>
</dbReference>
<evidence type="ECO:0000256" key="7">
    <source>
        <dbReference type="SAM" id="Phobius"/>
    </source>
</evidence>
<gene>
    <name evidence="9" type="ORF">BKM31_20915</name>
</gene>
<evidence type="ECO:0000256" key="5">
    <source>
        <dbReference type="ARBA" id="ARBA00023136"/>
    </source>
</evidence>
<keyword evidence="10" id="KW-1185">Reference proteome</keyword>
<keyword evidence="5 7" id="KW-0472">Membrane</keyword>
<feature type="transmembrane region" description="Helical" evidence="7">
    <location>
        <begin position="20"/>
        <end position="43"/>
    </location>
</feature>
<evidence type="ECO:0000313" key="9">
    <source>
        <dbReference type="EMBL" id="AQZ63593.1"/>
    </source>
</evidence>